<accession>A0A6H5H9S2</accession>
<dbReference type="Proteomes" id="UP000479000">
    <property type="component" value="Unassembled WGS sequence"/>
</dbReference>
<dbReference type="EMBL" id="CADCXU010028143">
    <property type="protein sequence ID" value="CAB0014635.1"/>
    <property type="molecule type" value="Genomic_DNA"/>
</dbReference>
<evidence type="ECO:0000313" key="2">
    <source>
        <dbReference type="Proteomes" id="UP000479000"/>
    </source>
</evidence>
<protein>
    <submittedName>
        <fullName evidence="1">Uncharacterized protein</fullName>
    </submittedName>
</protein>
<dbReference type="AlphaFoldDB" id="A0A6H5H9S2"/>
<keyword evidence="2" id="KW-1185">Reference proteome</keyword>
<evidence type="ECO:0000313" key="1">
    <source>
        <dbReference type="EMBL" id="CAB0014635.1"/>
    </source>
</evidence>
<gene>
    <name evidence="1" type="ORF">NTEN_LOCUS19051</name>
</gene>
<reference evidence="1 2" key="1">
    <citation type="submission" date="2020-02" db="EMBL/GenBank/DDBJ databases">
        <authorList>
            <person name="Ferguson B K."/>
        </authorList>
    </citation>
    <scope>NUCLEOTIDE SEQUENCE [LARGE SCALE GENOMIC DNA]</scope>
</reference>
<name>A0A6H5H9S2_9HEMI</name>
<sequence>MKLNRHRRGKDQDRIAWPARFCGSCRSGCWRAIIHSTGSPWGCRCSRRKCIETCLASSYGPRRMIANLQDVN</sequence>
<proteinExistence type="predicted"/>
<organism evidence="1 2">
    <name type="scientific">Nesidiocoris tenuis</name>
    <dbReference type="NCBI Taxonomy" id="355587"/>
    <lineage>
        <taxon>Eukaryota</taxon>
        <taxon>Metazoa</taxon>
        <taxon>Ecdysozoa</taxon>
        <taxon>Arthropoda</taxon>
        <taxon>Hexapoda</taxon>
        <taxon>Insecta</taxon>
        <taxon>Pterygota</taxon>
        <taxon>Neoptera</taxon>
        <taxon>Paraneoptera</taxon>
        <taxon>Hemiptera</taxon>
        <taxon>Heteroptera</taxon>
        <taxon>Panheteroptera</taxon>
        <taxon>Cimicomorpha</taxon>
        <taxon>Miridae</taxon>
        <taxon>Dicyphina</taxon>
        <taxon>Nesidiocoris</taxon>
    </lineage>
</organism>